<evidence type="ECO:0000313" key="3">
    <source>
        <dbReference type="Proteomes" id="UP000694845"/>
    </source>
</evidence>
<dbReference type="Proteomes" id="UP000694845">
    <property type="component" value="Unplaced"/>
</dbReference>
<proteinExistence type="predicted"/>
<dbReference type="SMART" id="SM00717">
    <property type="entry name" value="SANT"/>
    <property type="match status" value="1"/>
</dbReference>
<feature type="compositionally biased region" description="Acidic residues" evidence="1">
    <location>
        <begin position="222"/>
        <end position="233"/>
    </location>
</feature>
<gene>
    <name evidence="4" type="primary">LOC110980996</name>
</gene>
<dbReference type="InterPro" id="IPR028002">
    <property type="entry name" value="Myb_DNA-bind_5"/>
</dbReference>
<sequence>MASKSKRLNFSVLERDILLRLIEKNIEIVESKKNDGLTVRRKDAAWARIVAAFNAEHDVVKRTHRQLRKYWNNLKMRAKKSTAVNGYSTLKLPTAKSPAASSTKPTGAASSWNSCGVKTTGGTANDRVGLAQVACANTLADGILLSSLVPIVVKNEPNDPWSPLQGHQNQWEQPQQQQPQQQPQQQELERDAAEHFSPVLEAGPDEDEAEAYSDGRSNGEVENGDGEYGDILDSDAEDMGEVFGCESDSDFRHETADGHPETNCDSSPGQQQWTSVDYARSEHEAKMALLAIQMETAHEQRQLAREIREQTRKRFRLEIQVLEEKRRYRRMKMKALYPQGHSMLPCTHEPGGDLASEKTVDCGKAPPPDKQTSASRHCQNAEQAVVKAT</sequence>
<feature type="region of interest" description="Disordered" evidence="1">
    <location>
        <begin position="93"/>
        <end position="115"/>
    </location>
</feature>
<dbReference type="RefSeq" id="XP_022093805.1">
    <property type="nucleotide sequence ID" value="XM_022238113.1"/>
</dbReference>
<dbReference type="PANTHER" id="PTHR21411">
    <property type="entry name" value="APONTIC"/>
    <property type="match status" value="1"/>
</dbReference>
<feature type="region of interest" description="Disordered" evidence="1">
    <location>
        <begin position="347"/>
        <end position="389"/>
    </location>
</feature>
<feature type="domain" description="Myb-like" evidence="2">
    <location>
        <begin position="6"/>
        <end position="77"/>
    </location>
</feature>
<organism evidence="3 4">
    <name type="scientific">Acanthaster planci</name>
    <name type="common">Crown-of-thorns starfish</name>
    <dbReference type="NCBI Taxonomy" id="133434"/>
    <lineage>
        <taxon>Eukaryota</taxon>
        <taxon>Metazoa</taxon>
        <taxon>Echinodermata</taxon>
        <taxon>Eleutherozoa</taxon>
        <taxon>Asterozoa</taxon>
        <taxon>Asteroidea</taxon>
        <taxon>Valvatacea</taxon>
        <taxon>Valvatida</taxon>
        <taxon>Acanthasteridae</taxon>
        <taxon>Acanthaster</taxon>
    </lineage>
</organism>
<dbReference type="InterPro" id="IPR001005">
    <property type="entry name" value="SANT/Myb"/>
</dbReference>
<evidence type="ECO:0000259" key="2">
    <source>
        <dbReference type="SMART" id="SM00717"/>
    </source>
</evidence>
<keyword evidence="3" id="KW-1185">Reference proteome</keyword>
<evidence type="ECO:0000313" key="4">
    <source>
        <dbReference type="RefSeq" id="XP_022093805.1"/>
    </source>
</evidence>
<feature type="region of interest" description="Disordered" evidence="1">
    <location>
        <begin position="248"/>
        <end position="271"/>
    </location>
</feature>
<reference evidence="4" key="1">
    <citation type="submission" date="2025-08" db="UniProtKB">
        <authorList>
            <consortium name="RefSeq"/>
        </authorList>
    </citation>
    <scope>IDENTIFICATION</scope>
</reference>
<feature type="compositionally biased region" description="Basic and acidic residues" evidence="1">
    <location>
        <begin position="249"/>
        <end position="262"/>
    </location>
</feature>
<name>A0A8B7YMX9_ACAPL</name>
<dbReference type="PANTHER" id="PTHR21411:SF0">
    <property type="entry name" value="REGULATORY PROTEIN ZESTE"/>
    <property type="match status" value="1"/>
</dbReference>
<dbReference type="KEGG" id="aplc:110980996"/>
<feature type="compositionally biased region" description="Polar residues" evidence="1">
    <location>
        <begin position="99"/>
        <end position="115"/>
    </location>
</feature>
<dbReference type="GeneID" id="110980996"/>
<dbReference type="AlphaFoldDB" id="A0A8B7YMX9"/>
<dbReference type="Pfam" id="PF13873">
    <property type="entry name" value="Myb_DNA-bind_5"/>
    <property type="match status" value="1"/>
</dbReference>
<feature type="region of interest" description="Disordered" evidence="1">
    <location>
        <begin position="159"/>
        <end position="233"/>
    </location>
</feature>
<evidence type="ECO:0000256" key="1">
    <source>
        <dbReference type="SAM" id="MobiDB-lite"/>
    </source>
</evidence>
<dbReference type="OrthoDB" id="6162621at2759"/>
<protein>
    <submittedName>
        <fullName evidence="4">Uncharacterized protein LOC110980996</fullName>
    </submittedName>
</protein>
<accession>A0A8B7YMX9</accession>
<feature type="compositionally biased region" description="Polar residues" evidence="1">
    <location>
        <begin position="370"/>
        <end position="382"/>
    </location>
</feature>
<dbReference type="OMA" id="DFRHETA"/>
<feature type="compositionally biased region" description="Low complexity" evidence="1">
    <location>
        <begin position="173"/>
        <end position="186"/>
    </location>
</feature>